<sequence length="347" mass="38332">MPPPKIAEVIEYDVCAACGACEAVCPIGAVTVKKAAEIRDPNDLSLYEKGAGYLVCEGCLICSRICPVVDGFIENELANVRKFFAARSKDSAGSQDGGVTSGILKTLFNKGEIDCAVGVTRNEKWEPEVVLLTSAEDVERTRGTKYTSDPVVAALREAFEKYDRIAVVGVPCQVHSAKLIRDNVSEKIVLILGLLCMESFHQEAMLGKIIPEIMKVKIEDVTKMEFTKGKFWVYTSDGEVHTVPIKDVAKYARNPCHHCCDYTSVFADISIGSVGAPDGWNSVFIRTEIGEKYFDMVLDEMEIMEDPKPGLELVGKLIDTKRKNNAEYFAEICKKFTFETGIRNEVV</sequence>
<dbReference type="GO" id="GO:0052592">
    <property type="term" value="F:oxidoreductase activity, acting on CH or CH2 groups, with an iron-sulfur protein as acceptor"/>
    <property type="evidence" value="ECO:0007669"/>
    <property type="project" value="TreeGrafter"/>
</dbReference>
<keyword evidence="3" id="KW-0560">Oxidoreductase</keyword>
<reference evidence="7 8" key="1">
    <citation type="submission" date="2014-07" db="EMBL/GenBank/DDBJ databases">
        <title>Methanogenic archaea and the global carbon cycle.</title>
        <authorList>
            <person name="Henriksen J.R."/>
            <person name="Luke J."/>
            <person name="Reinhart S."/>
            <person name="Benedict M.N."/>
            <person name="Youngblut N.D."/>
            <person name="Metcalf M.E."/>
            <person name="Whitaker R.J."/>
            <person name="Metcalf W.W."/>
        </authorList>
    </citation>
    <scope>NUCLEOTIDE SEQUENCE [LARGE SCALE GENOMIC DNA]</scope>
    <source>
        <strain evidence="7 8">CHTI-55</strain>
    </source>
</reference>
<dbReference type="KEGG" id="mthe:MSTHC_0891"/>
<keyword evidence="2" id="KW-0479">Metal-binding</keyword>
<accession>A0A0E3HA44</accession>
<proteinExistence type="predicted"/>
<dbReference type="Pfam" id="PF04432">
    <property type="entry name" value="FrhB_FdhB_C"/>
    <property type="match status" value="1"/>
</dbReference>
<organism evidence="7 8">
    <name type="scientific">Methanosarcina thermophila CHTI-55</name>
    <dbReference type="NCBI Taxonomy" id="1434121"/>
    <lineage>
        <taxon>Archaea</taxon>
        <taxon>Methanobacteriati</taxon>
        <taxon>Methanobacteriota</taxon>
        <taxon>Stenosarchaea group</taxon>
        <taxon>Methanomicrobia</taxon>
        <taxon>Methanosarcinales</taxon>
        <taxon>Methanosarcinaceae</taxon>
        <taxon>Methanosarcina</taxon>
    </lineage>
</organism>
<evidence type="ECO:0000256" key="2">
    <source>
        <dbReference type="ARBA" id="ARBA00022723"/>
    </source>
</evidence>
<feature type="domain" description="4Fe-4S ferredoxin-type" evidence="6">
    <location>
        <begin position="6"/>
        <end position="35"/>
    </location>
</feature>
<evidence type="ECO:0000256" key="5">
    <source>
        <dbReference type="ARBA" id="ARBA00023014"/>
    </source>
</evidence>
<name>A0A0E3HA44_METTE</name>
<dbReference type="InterPro" id="IPR007525">
    <property type="entry name" value="FrhB_FdhB_C"/>
</dbReference>
<dbReference type="GeneID" id="41602199"/>
<dbReference type="NCBIfam" id="NF006808">
    <property type="entry name" value="PRK09326.1"/>
    <property type="match status" value="1"/>
</dbReference>
<dbReference type="InterPro" id="IPR054922">
    <property type="entry name" value="FPO_su_F"/>
</dbReference>
<dbReference type="PATRIC" id="fig|1434121.4.peg.1127"/>
<evidence type="ECO:0000256" key="1">
    <source>
        <dbReference type="ARBA" id="ARBA00001974"/>
    </source>
</evidence>
<dbReference type="Proteomes" id="UP000056925">
    <property type="component" value="Chromosome"/>
</dbReference>
<evidence type="ECO:0000259" key="6">
    <source>
        <dbReference type="PROSITE" id="PS51379"/>
    </source>
</evidence>
<dbReference type="InterPro" id="IPR045220">
    <property type="entry name" value="FRHB/FDHB/HCAR-like"/>
</dbReference>
<comment type="cofactor">
    <cofactor evidence="1">
        <name>FAD</name>
        <dbReference type="ChEBI" id="CHEBI:57692"/>
    </cofactor>
</comment>
<dbReference type="PANTHER" id="PTHR31332:SF6">
    <property type="entry name" value="FORMATE DEHYDROGENASE SUBUNIT BETA"/>
    <property type="match status" value="1"/>
</dbReference>
<evidence type="ECO:0000313" key="8">
    <source>
        <dbReference type="Proteomes" id="UP000056925"/>
    </source>
</evidence>
<dbReference type="InterPro" id="IPR017900">
    <property type="entry name" value="4Fe4S_Fe_S_CS"/>
</dbReference>
<gene>
    <name evidence="7" type="ORF">MSTHC_0891</name>
</gene>
<dbReference type="EMBL" id="CP009502">
    <property type="protein sequence ID" value="AKB15209.1"/>
    <property type="molecule type" value="Genomic_DNA"/>
</dbReference>
<dbReference type="NCBIfam" id="NF040616">
    <property type="entry name" value="F420_dehyd_FpoF"/>
    <property type="match status" value="1"/>
</dbReference>
<evidence type="ECO:0000313" key="7">
    <source>
        <dbReference type="EMBL" id="AKB15209.1"/>
    </source>
</evidence>
<keyword evidence="4" id="KW-0408">Iron</keyword>
<dbReference type="InterPro" id="IPR007516">
    <property type="entry name" value="Co_F420_Hydgase/DH_bsu_N"/>
</dbReference>
<dbReference type="Gene3D" id="3.10.450.750">
    <property type="match status" value="1"/>
</dbReference>
<dbReference type="Pfam" id="PF04422">
    <property type="entry name" value="FrhB_FdhB_N"/>
    <property type="match status" value="1"/>
</dbReference>
<dbReference type="SUPFAM" id="SSF54862">
    <property type="entry name" value="4Fe-4S ferredoxins"/>
    <property type="match status" value="1"/>
</dbReference>
<dbReference type="Gene3D" id="3.30.70.20">
    <property type="match status" value="1"/>
</dbReference>
<dbReference type="PROSITE" id="PS00198">
    <property type="entry name" value="4FE4S_FER_1"/>
    <property type="match status" value="2"/>
</dbReference>
<evidence type="ECO:0000256" key="4">
    <source>
        <dbReference type="ARBA" id="ARBA00023004"/>
    </source>
</evidence>
<dbReference type="GO" id="GO:0051536">
    <property type="term" value="F:iron-sulfur cluster binding"/>
    <property type="evidence" value="ECO:0007669"/>
    <property type="project" value="UniProtKB-KW"/>
</dbReference>
<dbReference type="InterPro" id="IPR017896">
    <property type="entry name" value="4Fe4S_Fe-S-bd"/>
</dbReference>
<dbReference type="GO" id="GO:0046872">
    <property type="term" value="F:metal ion binding"/>
    <property type="evidence" value="ECO:0007669"/>
    <property type="project" value="UniProtKB-KW"/>
</dbReference>
<keyword evidence="5" id="KW-0411">Iron-sulfur</keyword>
<dbReference type="PANTHER" id="PTHR31332">
    <property type="entry name" value="7-HYDROXYMETHYL CHLOROPHYLL A REDUCTASE, CHLOROPLASTIC"/>
    <property type="match status" value="1"/>
</dbReference>
<dbReference type="RefSeq" id="WP_048168099.1">
    <property type="nucleotide sequence ID" value="NZ_CP009502.1"/>
</dbReference>
<evidence type="ECO:0000256" key="3">
    <source>
        <dbReference type="ARBA" id="ARBA00023002"/>
    </source>
</evidence>
<protein>
    <submittedName>
        <fullName evidence="7">Coenzyme F420 hydrogenase subunit beta</fullName>
    </submittedName>
</protein>
<dbReference type="HOGENOM" id="CLU_037958_0_0_2"/>
<dbReference type="AlphaFoldDB" id="A0A0E3HA44"/>
<dbReference type="PROSITE" id="PS51379">
    <property type="entry name" value="4FE4S_FER_2"/>
    <property type="match status" value="1"/>
</dbReference>